<dbReference type="InterPro" id="IPR006882">
    <property type="entry name" value="Herpes_Orf11"/>
</dbReference>
<dbReference type="GeneID" id="19735490"/>
<protein>
    <submittedName>
        <fullName evidence="1">Orf10</fullName>
    </submittedName>
</protein>
<dbReference type="RefSeq" id="YP_009044398.1">
    <property type="nucleotide sequence ID" value="NC_024382.1"/>
</dbReference>
<proteinExistence type="predicted"/>
<dbReference type="EMBL" id="KF274499">
    <property type="protein sequence ID" value="AIA62052.1"/>
    <property type="molecule type" value="Genomic_DNA"/>
</dbReference>
<gene>
    <name evidence="1" type="ORF">ALHV2gp12</name>
</gene>
<evidence type="ECO:0000313" key="1">
    <source>
        <dbReference type="EMBL" id="AIA62052.1"/>
    </source>
</evidence>
<organism evidence="1 2">
    <name type="scientific">Alcelaphine gammaherpesvirus 2</name>
    <dbReference type="NCBI Taxonomy" id="138184"/>
    <lineage>
        <taxon>Viruses</taxon>
        <taxon>Duplodnaviria</taxon>
        <taxon>Heunggongvirae</taxon>
        <taxon>Peploviricota</taxon>
        <taxon>Herviviricetes</taxon>
        <taxon>Herpesvirales</taxon>
        <taxon>Orthoherpesviridae</taxon>
        <taxon>Gammaherpesvirinae</taxon>
        <taxon>Macavirus</taxon>
        <taxon>Macavirus alcelaphinegamma2</taxon>
    </lineage>
</organism>
<evidence type="ECO:0000313" key="2">
    <source>
        <dbReference type="Proteomes" id="UP000168428"/>
    </source>
</evidence>
<keyword evidence="2" id="KW-1185">Reference proteome</keyword>
<accession>A0A068ADB9</accession>
<dbReference type="OrthoDB" id="7166at10239"/>
<sequence length="404" mass="44838">MATLTAPINTWAIRIVNGKFIFSNKKIINLSTKTAQLCIPYSVQFIVDSLASFGLLSSLFSLDQVKQSCALLVQHKPSDLCTVIPTCVLDLTFDITVYIKSKERVLHPGALQIALIFIKPVPGSEMAWDVHGPLETMAGQRLYENVSEGTVKALKSPDHLLLSGEAIRRSDGTYDILFRSQEIPCMVNYSNVFASYYSPNEEILPRAMEITMLGQKTARLTFRPGHECTAATVSFRAEISPTLQPKVLFSHFLNWMKVNYDCQVMPLYPEQEEVVKARDWARFQVNTKFMVSTAVDTPLKMFVCGLGEASFLVADPGIWNPSGPCLVTVHNISNQPATLRTCTPVAVGLLLYCCDSRLPSRDVCFCSETGRLEWGSCVVESSQIFSWPHATQAKSVDSPKSMDS</sequence>
<name>A0A068ADB9_9GAMA</name>
<reference evidence="1 2" key="1">
    <citation type="journal article" date="2014" name="Vet. Microbiol.">
        <title>Malignant catarrhal fever in American bison (Bison bison) experimentally infected with alcelaphine herpesvirus 2.</title>
        <authorList>
            <person name="Taus N.S."/>
            <person name="O'Toole D."/>
            <person name="Herndon D.R."/>
            <person name="Cunha C.W."/>
            <person name="Warg J.V."/>
            <person name="Seal B.S."/>
            <person name="Brooking A."/>
            <person name="Li H."/>
        </authorList>
    </citation>
    <scope>NUCLEOTIDE SEQUENCE [LARGE SCALE GENOMIC DNA]</scope>
    <source>
        <strain evidence="1">Topi-AlHV-2</strain>
    </source>
</reference>
<dbReference type="Pfam" id="PF04797">
    <property type="entry name" value="Herpes_ORF11"/>
    <property type="match status" value="1"/>
</dbReference>
<dbReference type="Proteomes" id="UP000168428">
    <property type="component" value="Segment"/>
</dbReference>
<dbReference type="KEGG" id="vg:19735490"/>